<name>A0A6A5Y239_9PLEO</name>
<gene>
    <name evidence="3" type="ORF">BU24DRAFT_115922</name>
</gene>
<evidence type="ECO:0000313" key="4">
    <source>
        <dbReference type="Proteomes" id="UP000799778"/>
    </source>
</evidence>
<dbReference type="GeneID" id="54278243"/>
<dbReference type="PANTHER" id="PTHR32019">
    <property type="entry name" value="R3H DOMAIN-CONTAINING PROTEIN 4"/>
    <property type="match status" value="1"/>
</dbReference>
<dbReference type="SUPFAM" id="SSF82708">
    <property type="entry name" value="R3H domain"/>
    <property type="match status" value="1"/>
</dbReference>
<dbReference type="EMBL" id="ML978067">
    <property type="protein sequence ID" value="KAF2019283.1"/>
    <property type="molecule type" value="Genomic_DNA"/>
</dbReference>
<organism evidence="3 4">
    <name type="scientific">Aaosphaeria arxii CBS 175.79</name>
    <dbReference type="NCBI Taxonomy" id="1450172"/>
    <lineage>
        <taxon>Eukaryota</taxon>
        <taxon>Fungi</taxon>
        <taxon>Dikarya</taxon>
        <taxon>Ascomycota</taxon>
        <taxon>Pezizomycotina</taxon>
        <taxon>Dothideomycetes</taxon>
        <taxon>Pleosporomycetidae</taxon>
        <taxon>Pleosporales</taxon>
        <taxon>Pleosporales incertae sedis</taxon>
        <taxon>Aaosphaeria</taxon>
    </lineage>
</organism>
<dbReference type="PANTHER" id="PTHR32019:SF2">
    <property type="entry name" value="R3H DOMAIN-CONTAINING PROTEIN 4"/>
    <property type="match status" value="1"/>
</dbReference>
<sequence length="349" mass="38097">MAIHSTADDGPSPDHPQQAAPPHPIDIEAWTEQATAAMSAVTIAAPPGGESIQQTATVTLSIPLDDEHHDPAPRSTPAAAAPKTTATATAGDAGYYKRKEPLRRDSMKRRDALLKGKEGSRRRQRWENDHLLTNPHLTPPSPHDWEIHPTYPTTHVPYYLAPLWDAGLARQSAARRAAKSSKGTSRTVQTAPSAPGIVPRELRERLKKARGAKGLLRDLEGEVRAFVEVWEERGRAAERDGLPVDPDSSDDEIVFVGRGGKMREDEEVSREMKLFETPVSDQTGTFGRWLVHHIGTYYGLRTWSVTKGDPARREAYVGIVDGGKVRAKTGREVGGGTGCGLPRPLYGLV</sequence>
<dbReference type="AlphaFoldDB" id="A0A6A5Y239"/>
<proteinExistence type="predicted"/>
<dbReference type="OrthoDB" id="10256743at2759"/>
<evidence type="ECO:0000259" key="2">
    <source>
        <dbReference type="Pfam" id="PF13902"/>
    </source>
</evidence>
<dbReference type="GO" id="GO:0003676">
    <property type="term" value="F:nucleic acid binding"/>
    <property type="evidence" value="ECO:0007669"/>
    <property type="project" value="InterPro"/>
</dbReference>
<reference evidence="3" key="1">
    <citation type="journal article" date="2020" name="Stud. Mycol.">
        <title>101 Dothideomycetes genomes: a test case for predicting lifestyles and emergence of pathogens.</title>
        <authorList>
            <person name="Haridas S."/>
            <person name="Albert R."/>
            <person name="Binder M."/>
            <person name="Bloem J."/>
            <person name="Labutti K."/>
            <person name="Salamov A."/>
            <person name="Andreopoulos B."/>
            <person name="Baker S."/>
            <person name="Barry K."/>
            <person name="Bills G."/>
            <person name="Bluhm B."/>
            <person name="Cannon C."/>
            <person name="Castanera R."/>
            <person name="Culley D."/>
            <person name="Daum C."/>
            <person name="Ezra D."/>
            <person name="Gonzalez J."/>
            <person name="Henrissat B."/>
            <person name="Kuo A."/>
            <person name="Liang C."/>
            <person name="Lipzen A."/>
            <person name="Lutzoni F."/>
            <person name="Magnuson J."/>
            <person name="Mondo S."/>
            <person name="Nolan M."/>
            <person name="Ohm R."/>
            <person name="Pangilinan J."/>
            <person name="Park H.-J."/>
            <person name="Ramirez L."/>
            <person name="Alfaro M."/>
            <person name="Sun H."/>
            <person name="Tritt A."/>
            <person name="Yoshinaga Y."/>
            <person name="Zwiers L.-H."/>
            <person name="Turgeon B."/>
            <person name="Goodwin S."/>
            <person name="Spatafora J."/>
            <person name="Crous P."/>
            <person name="Grigoriev I."/>
        </authorList>
    </citation>
    <scope>NUCLEOTIDE SEQUENCE</scope>
    <source>
        <strain evidence="3">CBS 175.79</strain>
    </source>
</reference>
<dbReference type="Proteomes" id="UP000799778">
    <property type="component" value="Unassembled WGS sequence"/>
</dbReference>
<feature type="region of interest" description="Disordered" evidence="1">
    <location>
        <begin position="64"/>
        <end position="139"/>
    </location>
</feature>
<dbReference type="RefSeq" id="XP_033387622.1">
    <property type="nucleotide sequence ID" value="XM_033520846.1"/>
</dbReference>
<dbReference type="InterPro" id="IPR025952">
    <property type="entry name" value="R3H-assoc_dom"/>
</dbReference>
<keyword evidence="4" id="KW-1185">Reference proteome</keyword>
<dbReference type="InterPro" id="IPR039629">
    <property type="entry name" value="R3HDM4"/>
</dbReference>
<protein>
    <recommendedName>
        <fullName evidence="2">R3H-associated N-terminal domain-containing protein</fullName>
    </recommendedName>
</protein>
<accession>A0A6A5Y239</accession>
<dbReference type="InterPro" id="IPR036867">
    <property type="entry name" value="R3H_dom_sf"/>
</dbReference>
<dbReference type="Pfam" id="PF13902">
    <property type="entry name" value="R3H-assoc"/>
    <property type="match status" value="1"/>
</dbReference>
<feature type="region of interest" description="Disordered" evidence="1">
    <location>
        <begin position="175"/>
        <end position="199"/>
    </location>
</feature>
<feature type="compositionally biased region" description="Low complexity" evidence="1">
    <location>
        <begin position="175"/>
        <end position="186"/>
    </location>
</feature>
<feature type="region of interest" description="Disordered" evidence="1">
    <location>
        <begin position="1"/>
        <end position="23"/>
    </location>
</feature>
<feature type="domain" description="R3H-associated N-terminal" evidence="2">
    <location>
        <begin position="99"/>
        <end position="208"/>
    </location>
</feature>
<feature type="compositionally biased region" description="Basic and acidic residues" evidence="1">
    <location>
        <begin position="95"/>
        <end position="130"/>
    </location>
</feature>
<evidence type="ECO:0000313" key="3">
    <source>
        <dbReference type="EMBL" id="KAF2019283.1"/>
    </source>
</evidence>
<feature type="compositionally biased region" description="Low complexity" evidence="1">
    <location>
        <begin position="73"/>
        <end position="90"/>
    </location>
</feature>
<evidence type="ECO:0000256" key="1">
    <source>
        <dbReference type="SAM" id="MobiDB-lite"/>
    </source>
</evidence>